<evidence type="ECO:0000313" key="2">
    <source>
        <dbReference type="EMBL" id="PRW58333.1"/>
    </source>
</evidence>
<accession>A0A2P6TW96</accession>
<dbReference type="Proteomes" id="UP000239899">
    <property type="component" value="Unassembled WGS sequence"/>
</dbReference>
<organism evidence="2 3">
    <name type="scientific">Chlorella sorokiniana</name>
    <name type="common">Freshwater green alga</name>
    <dbReference type="NCBI Taxonomy" id="3076"/>
    <lineage>
        <taxon>Eukaryota</taxon>
        <taxon>Viridiplantae</taxon>
        <taxon>Chlorophyta</taxon>
        <taxon>core chlorophytes</taxon>
        <taxon>Trebouxiophyceae</taxon>
        <taxon>Chlorellales</taxon>
        <taxon>Chlorellaceae</taxon>
        <taxon>Chlorella clade</taxon>
        <taxon>Chlorella</taxon>
    </lineage>
</organism>
<evidence type="ECO:0000313" key="3">
    <source>
        <dbReference type="Proteomes" id="UP000239899"/>
    </source>
</evidence>
<name>A0A2P6TW96_CHLSO</name>
<keyword evidence="3" id="KW-1185">Reference proteome</keyword>
<dbReference type="AlphaFoldDB" id="A0A2P6TW96"/>
<protein>
    <submittedName>
        <fullName evidence="2">PTS beta-glucoside transporter subunit EIIBCA</fullName>
    </submittedName>
</protein>
<proteinExistence type="predicted"/>
<reference evidence="2 3" key="1">
    <citation type="journal article" date="2018" name="Plant J.">
        <title>Genome sequences of Chlorella sorokiniana UTEX 1602 and Micractinium conductrix SAG 241.80: implications to maltose excretion by a green alga.</title>
        <authorList>
            <person name="Arriola M.B."/>
            <person name="Velmurugan N."/>
            <person name="Zhang Y."/>
            <person name="Plunkett M.H."/>
            <person name="Hondzo H."/>
            <person name="Barney B.M."/>
        </authorList>
    </citation>
    <scope>NUCLEOTIDE SEQUENCE [LARGE SCALE GENOMIC DNA]</scope>
    <source>
        <strain evidence="3">UTEX 1602</strain>
    </source>
</reference>
<comment type="caution">
    <text evidence="2">The sequence shown here is derived from an EMBL/GenBank/DDBJ whole genome shotgun (WGS) entry which is preliminary data.</text>
</comment>
<sequence>MAPSSSSRAAALCLLALMAVCACQVALARALPAEAAAAAPAPAAEDGSLAPAPAPVLDLSVDDGSALLGSNREDAECDYGFICECGLDEGTTGCDQRCEQIATKFAYDVWRKIYLEDCKQRCFVAWDLCTRIG</sequence>
<evidence type="ECO:0000256" key="1">
    <source>
        <dbReference type="SAM" id="SignalP"/>
    </source>
</evidence>
<gene>
    <name evidence="2" type="ORF">C2E21_3223</name>
</gene>
<keyword evidence="1" id="KW-0732">Signal</keyword>
<feature type="chain" id="PRO_5015146719" evidence="1">
    <location>
        <begin position="29"/>
        <end position="133"/>
    </location>
</feature>
<dbReference type="EMBL" id="LHPG02000005">
    <property type="protein sequence ID" value="PRW58333.1"/>
    <property type="molecule type" value="Genomic_DNA"/>
</dbReference>
<feature type="signal peptide" evidence="1">
    <location>
        <begin position="1"/>
        <end position="28"/>
    </location>
</feature>